<keyword evidence="3" id="KW-0732">Signal</keyword>
<keyword evidence="2" id="KW-0812">Transmembrane</keyword>
<evidence type="ECO:0000313" key="4">
    <source>
        <dbReference type="EMBL" id="CAK63878.1"/>
    </source>
</evidence>
<dbReference type="RefSeq" id="XP_001431276.1">
    <property type="nucleotide sequence ID" value="XM_001431239.2"/>
</dbReference>
<keyword evidence="5" id="KW-1185">Reference proteome</keyword>
<evidence type="ECO:0008006" key="6">
    <source>
        <dbReference type="Google" id="ProtNLM"/>
    </source>
</evidence>
<dbReference type="AlphaFoldDB" id="A0BZB1"/>
<feature type="signal peptide" evidence="3">
    <location>
        <begin position="1"/>
        <end position="17"/>
    </location>
</feature>
<dbReference type="InParanoid" id="A0BZB1"/>
<sequence>MKFALLILICEVVYLNAQQCTEQSSILNYIFNSDKPNIENNEWNYQTITSFEQCKQGITTDTKNFEISQVSLLSTKISLDVEEIIELVINKTQGPLVQYKTNTIKLTSWGVNNIARYSSQYLTIGPAEHNFDFWAKAPDAEIQVYFVQDQFYQNCEVEPLYAVLSIPVYVISETQNIKYAININVTNQLNVIGSFNFKQNILGAYSSDMTSFVSYKAPINIPPCGNANWFVLTQPQFIKFELLKTLLQLNAVDALQRMNLDGTYLNFIKGRFIYAGEDDMKDYDDNVEWAATWVASIIPCLLFALVVCIYGQYEISNIGRYKRPQAKQPEGMEQESLKQDDAADKKLT</sequence>
<dbReference type="EMBL" id="CT868029">
    <property type="protein sequence ID" value="CAK63878.1"/>
    <property type="molecule type" value="Genomic_DNA"/>
</dbReference>
<gene>
    <name evidence="4" type="ORF">GSPATT00033731001</name>
</gene>
<dbReference type="OMA" id="CKQGITT"/>
<keyword evidence="2" id="KW-1133">Transmembrane helix</keyword>
<organism evidence="4 5">
    <name type="scientific">Paramecium tetraurelia</name>
    <dbReference type="NCBI Taxonomy" id="5888"/>
    <lineage>
        <taxon>Eukaryota</taxon>
        <taxon>Sar</taxon>
        <taxon>Alveolata</taxon>
        <taxon>Ciliophora</taxon>
        <taxon>Intramacronucleata</taxon>
        <taxon>Oligohymenophorea</taxon>
        <taxon>Peniculida</taxon>
        <taxon>Parameciidae</taxon>
        <taxon>Paramecium</taxon>
    </lineage>
</organism>
<evidence type="ECO:0000256" key="3">
    <source>
        <dbReference type="SAM" id="SignalP"/>
    </source>
</evidence>
<dbReference type="OrthoDB" id="284504at2759"/>
<name>A0BZB1_PARTE</name>
<accession>A0BZB1</accession>
<dbReference type="HOGENOM" id="CLU_798002_0_0_1"/>
<feature type="transmembrane region" description="Helical" evidence="2">
    <location>
        <begin position="289"/>
        <end position="313"/>
    </location>
</feature>
<evidence type="ECO:0000256" key="2">
    <source>
        <dbReference type="SAM" id="Phobius"/>
    </source>
</evidence>
<evidence type="ECO:0000256" key="1">
    <source>
        <dbReference type="SAM" id="MobiDB-lite"/>
    </source>
</evidence>
<evidence type="ECO:0000313" key="5">
    <source>
        <dbReference type="Proteomes" id="UP000000600"/>
    </source>
</evidence>
<dbReference type="KEGG" id="ptm:GSPATT00033731001"/>
<keyword evidence="2" id="KW-0472">Membrane</keyword>
<dbReference type="Gene3D" id="3.10.200.10">
    <property type="entry name" value="Alpha carbonic anhydrase"/>
    <property type="match status" value="1"/>
</dbReference>
<feature type="compositionally biased region" description="Basic and acidic residues" evidence="1">
    <location>
        <begin position="335"/>
        <end position="348"/>
    </location>
</feature>
<feature type="chain" id="PRO_5002623255" description="Transmembrane protein" evidence="3">
    <location>
        <begin position="18"/>
        <end position="348"/>
    </location>
</feature>
<dbReference type="InterPro" id="IPR036398">
    <property type="entry name" value="CA_dom_sf"/>
</dbReference>
<dbReference type="Proteomes" id="UP000000600">
    <property type="component" value="Unassembled WGS sequence"/>
</dbReference>
<feature type="region of interest" description="Disordered" evidence="1">
    <location>
        <begin position="324"/>
        <end position="348"/>
    </location>
</feature>
<proteinExistence type="predicted"/>
<reference evidence="4 5" key="1">
    <citation type="journal article" date="2006" name="Nature">
        <title>Global trends of whole-genome duplications revealed by the ciliate Paramecium tetraurelia.</title>
        <authorList>
            <consortium name="Genoscope"/>
            <person name="Aury J.-M."/>
            <person name="Jaillon O."/>
            <person name="Duret L."/>
            <person name="Noel B."/>
            <person name="Jubin C."/>
            <person name="Porcel B.M."/>
            <person name="Segurens B."/>
            <person name="Daubin V."/>
            <person name="Anthouard V."/>
            <person name="Aiach N."/>
            <person name="Arnaiz O."/>
            <person name="Billaut A."/>
            <person name="Beisson J."/>
            <person name="Blanc I."/>
            <person name="Bouhouche K."/>
            <person name="Camara F."/>
            <person name="Duharcourt S."/>
            <person name="Guigo R."/>
            <person name="Gogendeau D."/>
            <person name="Katinka M."/>
            <person name="Keller A.-M."/>
            <person name="Kissmehl R."/>
            <person name="Klotz C."/>
            <person name="Koll F."/>
            <person name="Le Moue A."/>
            <person name="Lepere C."/>
            <person name="Malinsky S."/>
            <person name="Nowacki M."/>
            <person name="Nowak J.K."/>
            <person name="Plattner H."/>
            <person name="Poulain J."/>
            <person name="Ruiz F."/>
            <person name="Serrano V."/>
            <person name="Zagulski M."/>
            <person name="Dessen P."/>
            <person name="Betermier M."/>
            <person name="Weissenbach J."/>
            <person name="Scarpelli C."/>
            <person name="Schachter V."/>
            <person name="Sperling L."/>
            <person name="Meyer E."/>
            <person name="Cohen J."/>
            <person name="Wincker P."/>
        </authorList>
    </citation>
    <scope>NUCLEOTIDE SEQUENCE [LARGE SCALE GENOMIC DNA]</scope>
    <source>
        <strain evidence="4 5">Stock d4-2</strain>
    </source>
</reference>
<dbReference type="GeneID" id="5017060"/>
<protein>
    <recommendedName>
        <fullName evidence="6">Transmembrane protein</fullName>
    </recommendedName>
</protein>
<dbReference type="SUPFAM" id="SSF51069">
    <property type="entry name" value="Carbonic anhydrase"/>
    <property type="match status" value="1"/>
</dbReference>